<feature type="region of interest" description="Disordered" evidence="1">
    <location>
        <begin position="31"/>
        <end position="71"/>
    </location>
</feature>
<comment type="caution">
    <text evidence="2">The sequence shown here is derived from an EMBL/GenBank/DDBJ whole genome shotgun (WGS) entry which is preliminary data.</text>
</comment>
<keyword evidence="3" id="KW-1185">Reference proteome</keyword>
<dbReference type="AlphaFoldDB" id="A0A9D3U8U0"/>
<gene>
    <name evidence="2" type="ORF">J1N35_044211</name>
</gene>
<sequence length="131" mass="14664">MREPCLISKLATFPDYMDWFRYNDKSYVLPDSERNRQCRRRRPRRGPINPRLGDGDVTGSKSAPSASEDPIVVQPSAHPIIPYINIFSRDILCTTITHRAILHANLANNTDTSSIAFSSHLLSVIGPGDTI</sequence>
<dbReference type="OrthoDB" id="1001065at2759"/>
<accession>A0A9D3U8U0</accession>
<dbReference type="Proteomes" id="UP000828251">
    <property type="component" value="Unassembled WGS sequence"/>
</dbReference>
<evidence type="ECO:0000256" key="1">
    <source>
        <dbReference type="SAM" id="MobiDB-lite"/>
    </source>
</evidence>
<evidence type="ECO:0000313" key="2">
    <source>
        <dbReference type="EMBL" id="KAH1032037.1"/>
    </source>
</evidence>
<organism evidence="2 3">
    <name type="scientific">Gossypium stocksii</name>
    <dbReference type="NCBI Taxonomy" id="47602"/>
    <lineage>
        <taxon>Eukaryota</taxon>
        <taxon>Viridiplantae</taxon>
        <taxon>Streptophyta</taxon>
        <taxon>Embryophyta</taxon>
        <taxon>Tracheophyta</taxon>
        <taxon>Spermatophyta</taxon>
        <taxon>Magnoliopsida</taxon>
        <taxon>eudicotyledons</taxon>
        <taxon>Gunneridae</taxon>
        <taxon>Pentapetalae</taxon>
        <taxon>rosids</taxon>
        <taxon>malvids</taxon>
        <taxon>Malvales</taxon>
        <taxon>Malvaceae</taxon>
        <taxon>Malvoideae</taxon>
        <taxon>Gossypium</taxon>
    </lineage>
</organism>
<dbReference type="EMBL" id="JAIQCV010000013">
    <property type="protein sequence ID" value="KAH1032037.1"/>
    <property type="molecule type" value="Genomic_DNA"/>
</dbReference>
<protein>
    <submittedName>
        <fullName evidence="2">Uncharacterized protein</fullName>
    </submittedName>
</protein>
<reference evidence="2 3" key="1">
    <citation type="journal article" date="2021" name="Plant Biotechnol. J.">
        <title>Multi-omics assisted identification of the key and species-specific regulatory components of drought-tolerant mechanisms in Gossypium stocksii.</title>
        <authorList>
            <person name="Yu D."/>
            <person name="Ke L."/>
            <person name="Zhang D."/>
            <person name="Wu Y."/>
            <person name="Sun Y."/>
            <person name="Mei J."/>
            <person name="Sun J."/>
            <person name="Sun Y."/>
        </authorList>
    </citation>
    <scope>NUCLEOTIDE SEQUENCE [LARGE SCALE GENOMIC DNA]</scope>
    <source>
        <strain evidence="3">cv. E1</strain>
        <tissue evidence="2">Leaf</tissue>
    </source>
</reference>
<proteinExistence type="predicted"/>
<name>A0A9D3U8U0_9ROSI</name>
<evidence type="ECO:0000313" key="3">
    <source>
        <dbReference type="Proteomes" id="UP000828251"/>
    </source>
</evidence>